<reference evidence="1 2" key="1">
    <citation type="journal article" date="2023" name="Life. Sci Alliance">
        <title>Evolutionary insights into 3D genome organization and epigenetic landscape of Vigna mungo.</title>
        <authorList>
            <person name="Junaid A."/>
            <person name="Singh B."/>
            <person name="Bhatia S."/>
        </authorList>
    </citation>
    <scope>NUCLEOTIDE SEQUENCE [LARGE SCALE GENOMIC DNA]</scope>
    <source>
        <strain evidence="1">Urdbean</strain>
    </source>
</reference>
<sequence>MICHKTRNKRKHSKILLSAECVYYCTFFLLSQYSSSQISTCLIELAFLSRNCCKLVASYGGGIVHGFESLGNFTIESSMNLLSVPFKAHAIVSGQYSTAFGGITGLNLRSFAYSFSR</sequence>
<accession>A0AAQ3NX66</accession>
<proteinExistence type="predicted"/>
<name>A0AAQ3NX66_VIGMU</name>
<dbReference type="EMBL" id="CP144698">
    <property type="protein sequence ID" value="WVZ17790.1"/>
    <property type="molecule type" value="Genomic_DNA"/>
</dbReference>
<dbReference type="Proteomes" id="UP001374535">
    <property type="component" value="Chromosome 3"/>
</dbReference>
<evidence type="ECO:0000313" key="1">
    <source>
        <dbReference type="EMBL" id="WVZ17790.1"/>
    </source>
</evidence>
<protein>
    <submittedName>
        <fullName evidence="1">Uncharacterized protein</fullName>
    </submittedName>
</protein>
<evidence type="ECO:0000313" key="2">
    <source>
        <dbReference type="Proteomes" id="UP001374535"/>
    </source>
</evidence>
<gene>
    <name evidence="1" type="ORF">V8G54_010772</name>
</gene>
<keyword evidence="2" id="KW-1185">Reference proteome</keyword>
<organism evidence="1 2">
    <name type="scientific">Vigna mungo</name>
    <name type="common">Black gram</name>
    <name type="synonym">Phaseolus mungo</name>
    <dbReference type="NCBI Taxonomy" id="3915"/>
    <lineage>
        <taxon>Eukaryota</taxon>
        <taxon>Viridiplantae</taxon>
        <taxon>Streptophyta</taxon>
        <taxon>Embryophyta</taxon>
        <taxon>Tracheophyta</taxon>
        <taxon>Spermatophyta</taxon>
        <taxon>Magnoliopsida</taxon>
        <taxon>eudicotyledons</taxon>
        <taxon>Gunneridae</taxon>
        <taxon>Pentapetalae</taxon>
        <taxon>rosids</taxon>
        <taxon>fabids</taxon>
        <taxon>Fabales</taxon>
        <taxon>Fabaceae</taxon>
        <taxon>Papilionoideae</taxon>
        <taxon>50 kb inversion clade</taxon>
        <taxon>NPAAA clade</taxon>
        <taxon>indigoferoid/millettioid clade</taxon>
        <taxon>Phaseoleae</taxon>
        <taxon>Vigna</taxon>
    </lineage>
</organism>
<dbReference type="AlphaFoldDB" id="A0AAQ3NX66"/>